<dbReference type="Proteomes" id="UP001159405">
    <property type="component" value="Unassembled WGS sequence"/>
</dbReference>
<reference evidence="1 2" key="1">
    <citation type="submission" date="2022-05" db="EMBL/GenBank/DDBJ databases">
        <authorList>
            <consortium name="Genoscope - CEA"/>
            <person name="William W."/>
        </authorList>
    </citation>
    <scope>NUCLEOTIDE SEQUENCE [LARGE SCALE GENOMIC DNA]</scope>
</reference>
<evidence type="ECO:0000313" key="2">
    <source>
        <dbReference type="Proteomes" id="UP001159405"/>
    </source>
</evidence>
<dbReference type="EMBL" id="CALNXK010000062">
    <property type="protein sequence ID" value="CAH3139092.1"/>
    <property type="molecule type" value="Genomic_DNA"/>
</dbReference>
<accession>A0ABN8PE55</accession>
<evidence type="ECO:0000313" key="1">
    <source>
        <dbReference type="EMBL" id="CAH3139092.1"/>
    </source>
</evidence>
<evidence type="ECO:0008006" key="3">
    <source>
        <dbReference type="Google" id="ProtNLM"/>
    </source>
</evidence>
<dbReference type="InterPro" id="IPR012340">
    <property type="entry name" value="NA-bd_OB-fold"/>
</dbReference>
<sequence length="259" mass="29346">MVRVAPTFDIDFDYQPICQSQKTVPSAQPAKKITLEELPTLQGNQKVNVTASISLGNEKAKPVQLKTSKEMTLVKENCVLEDETGTATIHVWDPLINQIKSDTTYVIDNLTVKHFQGITHLGTRRTTTFQEADHQLKTLNGPALLQNPEKEAKVQRFKMINKLSIYINCQACKRKINEMSQQKSLKCKNCGVRQRQAECKRDASMQLLVHLDDKDVWLTAFTDVLESLFATHSTISLLSDSDTIEELLMDITDIEFTYN</sequence>
<name>A0ABN8PE55_9CNID</name>
<gene>
    <name evidence="1" type="ORF">PLOB_00040532</name>
</gene>
<feature type="non-terminal residue" evidence="1">
    <location>
        <position position="259"/>
    </location>
</feature>
<keyword evidence="2" id="KW-1185">Reference proteome</keyword>
<comment type="caution">
    <text evidence="1">The sequence shown here is derived from an EMBL/GenBank/DDBJ whole genome shotgun (WGS) entry which is preliminary data.</text>
</comment>
<organism evidence="1 2">
    <name type="scientific">Porites lobata</name>
    <dbReference type="NCBI Taxonomy" id="104759"/>
    <lineage>
        <taxon>Eukaryota</taxon>
        <taxon>Metazoa</taxon>
        <taxon>Cnidaria</taxon>
        <taxon>Anthozoa</taxon>
        <taxon>Hexacorallia</taxon>
        <taxon>Scleractinia</taxon>
        <taxon>Fungiina</taxon>
        <taxon>Poritidae</taxon>
        <taxon>Porites</taxon>
    </lineage>
</organism>
<protein>
    <recommendedName>
        <fullName evidence="3">Replication factor A C-terminal domain-containing protein</fullName>
    </recommendedName>
</protein>
<dbReference type="SUPFAM" id="SSF50249">
    <property type="entry name" value="Nucleic acid-binding proteins"/>
    <property type="match status" value="1"/>
</dbReference>
<dbReference type="Gene3D" id="2.40.50.140">
    <property type="entry name" value="Nucleic acid-binding proteins"/>
    <property type="match status" value="1"/>
</dbReference>
<proteinExistence type="predicted"/>